<evidence type="ECO:0000313" key="4">
    <source>
        <dbReference type="EMBL" id="KAF0691881.1"/>
    </source>
</evidence>
<reference evidence="5 6" key="1">
    <citation type="submission" date="2019-03" db="EMBL/GenBank/DDBJ databases">
        <authorList>
            <person name="Gaulin E."/>
            <person name="Dumas B."/>
        </authorList>
    </citation>
    <scope>NUCLEOTIDE SEQUENCE [LARGE SCALE GENOMIC DNA]</scope>
    <source>
        <strain evidence="5">CBS 568.67</strain>
    </source>
</reference>
<dbReference type="PRINTS" id="PR00109">
    <property type="entry name" value="TYRKINASE"/>
</dbReference>
<dbReference type="InterPro" id="IPR000719">
    <property type="entry name" value="Prot_kinase_dom"/>
</dbReference>
<dbReference type="InterPro" id="IPR011009">
    <property type="entry name" value="Kinase-like_dom_sf"/>
</dbReference>
<keyword evidence="6" id="KW-1185">Reference proteome</keyword>
<dbReference type="InterPro" id="IPR051681">
    <property type="entry name" value="Ser/Thr_Kinases-Pseudokinases"/>
</dbReference>
<evidence type="ECO:0000313" key="6">
    <source>
        <dbReference type="Proteomes" id="UP000332933"/>
    </source>
</evidence>
<dbReference type="PROSITE" id="PS00108">
    <property type="entry name" value="PROTEIN_KINASE_ST"/>
    <property type="match status" value="1"/>
</dbReference>
<evidence type="ECO:0000313" key="5">
    <source>
        <dbReference type="EMBL" id="VFT93727.1"/>
    </source>
</evidence>
<evidence type="ECO:0000259" key="3">
    <source>
        <dbReference type="PROSITE" id="PS50011"/>
    </source>
</evidence>
<evidence type="ECO:0000256" key="1">
    <source>
        <dbReference type="SAM" id="Phobius"/>
    </source>
</evidence>
<dbReference type="Gene3D" id="1.10.510.10">
    <property type="entry name" value="Transferase(Phosphotransferase) domain 1"/>
    <property type="match status" value="1"/>
</dbReference>
<feature type="transmembrane region" description="Helical" evidence="1">
    <location>
        <begin position="245"/>
        <end position="263"/>
    </location>
</feature>
<dbReference type="EMBL" id="CAADRA010006028">
    <property type="protein sequence ID" value="VFT93727.1"/>
    <property type="molecule type" value="Genomic_DNA"/>
</dbReference>
<dbReference type="Pfam" id="PF00069">
    <property type="entry name" value="Pkinase"/>
    <property type="match status" value="1"/>
</dbReference>
<keyword evidence="1" id="KW-0472">Membrane</keyword>
<dbReference type="Proteomes" id="UP000332933">
    <property type="component" value="Unassembled WGS sequence"/>
</dbReference>
<reference evidence="4" key="2">
    <citation type="submission" date="2019-06" db="EMBL/GenBank/DDBJ databases">
        <title>Genomics analysis of Aphanomyces spp. identifies a new class of oomycete effector associated with host adaptation.</title>
        <authorList>
            <person name="Gaulin E."/>
        </authorList>
    </citation>
    <scope>NUCLEOTIDE SEQUENCE</scope>
    <source>
        <strain evidence="4">CBS 578.67</strain>
    </source>
</reference>
<sequence>MTTRWATRRWSKHVMAFLILVVPLAAADAPTSPVAPPSMDSPNDALVQNCTRMKARLDNTTCRDRDMLRLGTNGITNATLERFCADTSCTKKLRLYSHLKDNCTGFDLPFVDVPLMGNPCKARCPAAAIYAAWYDCAQYGHGGDRLAACAACAKTKALLDSSLNQKMCRMDVDDVLRIVDVVESATDRNNTSNRAAVATFIRLCSDLVSLEAIDDATVVIPRRHPSTLVPRVGVADGGGASATTVALIVMVSIALLMVATWFVRRTQASPREVPYVDDATTDERCQPLVSPPPPLRVAAEPGHASEARSWCSDDAMALLMRLRLDDVVRGRLLAHGAHGQVFFGTCRGQSVAIKTLLPGRMTSHDICALVDEITLLSSLSHRYIVACVGVCVGDPLAADSLALVVEFMDQGDLRDYLVATPPSLFPWPSKLAVAWSVTKALVYLHARGIIHRDLKSRNVLLDAHKGTKLADFGASRLTADTMTLGVGTYRWMAPEVLCASDYTVAADIYSLGIVLSELDTHRIPYTNMKAKNGLPLVDTAVVGMVIAGAIHPTLSPACPPWMCDLIGACTALDPTLRPTAAQVSQHLRHHIVAEMESQRQQIKQPSEMVS</sequence>
<dbReference type="AlphaFoldDB" id="A0A485L7U5"/>
<dbReference type="PANTHER" id="PTHR44329:SF214">
    <property type="entry name" value="PROTEIN KINASE DOMAIN-CONTAINING PROTEIN"/>
    <property type="match status" value="1"/>
</dbReference>
<feature type="domain" description="Protein kinase" evidence="3">
    <location>
        <begin position="327"/>
        <end position="592"/>
    </location>
</feature>
<dbReference type="InterPro" id="IPR008271">
    <property type="entry name" value="Ser/Thr_kinase_AS"/>
</dbReference>
<organism evidence="5 6">
    <name type="scientific">Aphanomyces stellatus</name>
    <dbReference type="NCBI Taxonomy" id="120398"/>
    <lineage>
        <taxon>Eukaryota</taxon>
        <taxon>Sar</taxon>
        <taxon>Stramenopiles</taxon>
        <taxon>Oomycota</taxon>
        <taxon>Saprolegniomycetes</taxon>
        <taxon>Saprolegniales</taxon>
        <taxon>Verrucalvaceae</taxon>
        <taxon>Aphanomyces</taxon>
    </lineage>
</organism>
<dbReference type="PROSITE" id="PS50011">
    <property type="entry name" value="PROTEIN_KINASE_DOM"/>
    <property type="match status" value="1"/>
</dbReference>
<dbReference type="InterPro" id="IPR001245">
    <property type="entry name" value="Ser-Thr/Tyr_kinase_cat_dom"/>
</dbReference>
<dbReference type="GO" id="GO:0004674">
    <property type="term" value="F:protein serine/threonine kinase activity"/>
    <property type="evidence" value="ECO:0007669"/>
    <property type="project" value="TreeGrafter"/>
</dbReference>
<accession>A0A485L7U5</accession>
<dbReference type="OrthoDB" id="192267at2759"/>
<keyword evidence="1" id="KW-0812">Transmembrane</keyword>
<feature type="signal peptide" evidence="2">
    <location>
        <begin position="1"/>
        <end position="27"/>
    </location>
</feature>
<dbReference type="GO" id="GO:0005524">
    <property type="term" value="F:ATP binding"/>
    <property type="evidence" value="ECO:0007669"/>
    <property type="project" value="InterPro"/>
</dbReference>
<name>A0A485L7U5_9STRA</name>
<dbReference type="SMART" id="SM00220">
    <property type="entry name" value="S_TKc"/>
    <property type="match status" value="1"/>
</dbReference>
<protein>
    <submittedName>
        <fullName evidence="5">Aste57867_16965 protein</fullName>
    </submittedName>
</protein>
<proteinExistence type="predicted"/>
<keyword evidence="2" id="KW-0732">Signal</keyword>
<feature type="chain" id="PRO_5033437447" evidence="2">
    <location>
        <begin position="28"/>
        <end position="610"/>
    </location>
</feature>
<dbReference type="SUPFAM" id="SSF56112">
    <property type="entry name" value="Protein kinase-like (PK-like)"/>
    <property type="match status" value="1"/>
</dbReference>
<keyword evidence="1" id="KW-1133">Transmembrane helix</keyword>
<dbReference type="EMBL" id="VJMH01006007">
    <property type="protein sequence ID" value="KAF0691881.1"/>
    <property type="molecule type" value="Genomic_DNA"/>
</dbReference>
<dbReference type="PANTHER" id="PTHR44329">
    <property type="entry name" value="SERINE/THREONINE-PROTEIN KINASE TNNI3K-RELATED"/>
    <property type="match status" value="1"/>
</dbReference>
<gene>
    <name evidence="5" type="primary">Aste57867_16965</name>
    <name evidence="4" type="ORF">As57867_016907</name>
    <name evidence="5" type="ORF">ASTE57867_16965</name>
</gene>
<evidence type="ECO:0000256" key="2">
    <source>
        <dbReference type="SAM" id="SignalP"/>
    </source>
</evidence>